<accession>A0A1N7FIG2</accession>
<keyword evidence="2" id="KW-1185">Reference proteome</keyword>
<evidence type="ECO:0000313" key="2">
    <source>
        <dbReference type="Proteomes" id="UP000186914"/>
    </source>
</evidence>
<dbReference type="Proteomes" id="UP000186914">
    <property type="component" value="Unassembled WGS sequence"/>
</dbReference>
<protein>
    <submittedName>
        <fullName evidence="1">Uncharacterized protein</fullName>
    </submittedName>
</protein>
<gene>
    <name evidence="1" type="ORF">SAMN05421858_5095</name>
</gene>
<reference evidence="2" key="1">
    <citation type="submission" date="2017-01" db="EMBL/GenBank/DDBJ databases">
        <authorList>
            <person name="Varghese N."/>
            <person name="Submissions S."/>
        </authorList>
    </citation>
    <scope>NUCLEOTIDE SEQUENCE [LARGE SCALE GENOMIC DNA]</scope>
    <source>
        <strain evidence="2">CGMCC 1.7737</strain>
    </source>
</reference>
<organism evidence="1 2">
    <name type="scientific">Haladaptatus litoreus</name>
    <dbReference type="NCBI Taxonomy" id="553468"/>
    <lineage>
        <taxon>Archaea</taxon>
        <taxon>Methanobacteriati</taxon>
        <taxon>Methanobacteriota</taxon>
        <taxon>Stenosarchaea group</taxon>
        <taxon>Halobacteria</taxon>
        <taxon>Halobacteriales</taxon>
        <taxon>Haladaptataceae</taxon>
        <taxon>Haladaptatus</taxon>
    </lineage>
</organism>
<dbReference type="EMBL" id="FTNO01000009">
    <property type="protein sequence ID" value="SIS00101.1"/>
    <property type="molecule type" value="Genomic_DNA"/>
</dbReference>
<evidence type="ECO:0000313" key="1">
    <source>
        <dbReference type="EMBL" id="SIS00101.1"/>
    </source>
</evidence>
<dbReference type="AlphaFoldDB" id="A0A1N7FIG2"/>
<proteinExistence type="predicted"/>
<dbReference type="RefSeq" id="WP_175609820.1">
    <property type="nucleotide sequence ID" value="NZ_FTNO01000009.1"/>
</dbReference>
<sequence>MSTTETTLTDLFDAQTDDEDDDCDCDDLGELPCWNCVHTGKKTLEA</sequence>
<name>A0A1N7FIG2_9EURY</name>